<comment type="similarity">
    <text evidence="1">Belongs to the polyphosphate kinase 2 (PPK2) family. Class I subfamily.</text>
</comment>
<dbReference type="InterPro" id="IPR027417">
    <property type="entry name" value="P-loop_NTPase"/>
</dbReference>
<accession>A0A1Y1I6J2</accession>
<proteinExistence type="inferred from homology"/>
<name>A0A1Y1I6J2_KLENI</name>
<evidence type="ECO:0000256" key="3">
    <source>
        <dbReference type="ARBA" id="ARBA00022777"/>
    </source>
</evidence>
<dbReference type="PANTHER" id="PTHR34383">
    <property type="entry name" value="POLYPHOSPHATE:AMP PHOSPHOTRANSFERASE-RELATED"/>
    <property type="match status" value="1"/>
</dbReference>
<evidence type="ECO:0000256" key="2">
    <source>
        <dbReference type="ARBA" id="ARBA00022679"/>
    </source>
</evidence>
<keyword evidence="3" id="KW-0418">Kinase</keyword>
<feature type="domain" description="Polyphosphate kinase-2-related" evidence="5">
    <location>
        <begin position="149"/>
        <end position="369"/>
    </location>
</feature>
<dbReference type="GO" id="GO:0008976">
    <property type="term" value="F:polyphosphate kinase activity"/>
    <property type="evidence" value="ECO:0000318"/>
    <property type="project" value="GO_Central"/>
</dbReference>
<keyword evidence="2" id="KW-0808">Transferase</keyword>
<organism evidence="6 7">
    <name type="scientific">Klebsormidium nitens</name>
    <name type="common">Green alga</name>
    <name type="synonym">Ulothrix nitens</name>
    <dbReference type="NCBI Taxonomy" id="105231"/>
    <lineage>
        <taxon>Eukaryota</taxon>
        <taxon>Viridiplantae</taxon>
        <taxon>Streptophyta</taxon>
        <taxon>Klebsormidiophyceae</taxon>
        <taxon>Klebsormidiales</taxon>
        <taxon>Klebsormidiaceae</taxon>
        <taxon>Klebsormidium</taxon>
    </lineage>
</organism>
<feature type="region of interest" description="Disordered" evidence="4">
    <location>
        <begin position="87"/>
        <end position="110"/>
    </location>
</feature>
<dbReference type="OrthoDB" id="5592030at2759"/>
<evidence type="ECO:0000313" key="7">
    <source>
        <dbReference type="Proteomes" id="UP000054558"/>
    </source>
</evidence>
<dbReference type="STRING" id="105231.A0A1Y1I6J2"/>
<gene>
    <name evidence="6" type="ORF">KFL_001850120</name>
</gene>
<protein>
    <recommendedName>
        <fullName evidence="5">Polyphosphate kinase-2-related domain-containing protein</fullName>
    </recommendedName>
</protein>
<dbReference type="NCBIfam" id="TIGR03707">
    <property type="entry name" value="PPK2_P_aer"/>
    <property type="match status" value="1"/>
</dbReference>
<reference evidence="6 7" key="1">
    <citation type="journal article" date="2014" name="Nat. Commun.">
        <title>Klebsormidium flaccidum genome reveals primary factors for plant terrestrial adaptation.</title>
        <authorList>
            <person name="Hori K."/>
            <person name="Maruyama F."/>
            <person name="Fujisawa T."/>
            <person name="Togashi T."/>
            <person name="Yamamoto N."/>
            <person name="Seo M."/>
            <person name="Sato S."/>
            <person name="Yamada T."/>
            <person name="Mori H."/>
            <person name="Tajima N."/>
            <person name="Moriyama T."/>
            <person name="Ikeuchi M."/>
            <person name="Watanabe M."/>
            <person name="Wada H."/>
            <person name="Kobayashi K."/>
            <person name="Saito M."/>
            <person name="Masuda T."/>
            <person name="Sasaki-Sekimoto Y."/>
            <person name="Mashiguchi K."/>
            <person name="Awai K."/>
            <person name="Shimojima M."/>
            <person name="Masuda S."/>
            <person name="Iwai M."/>
            <person name="Nobusawa T."/>
            <person name="Narise T."/>
            <person name="Kondo S."/>
            <person name="Saito H."/>
            <person name="Sato R."/>
            <person name="Murakawa M."/>
            <person name="Ihara Y."/>
            <person name="Oshima-Yamada Y."/>
            <person name="Ohtaka K."/>
            <person name="Satoh M."/>
            <person name="Sonobe K."/>
            <person name="Ishii M."/>
            <person name="Ohtani R."/>
            <person name="Kanamori-Sato M."/>
            <person name="Honoki R."/>
            <person name="Miyazaki D."/>
            <person name="Mochizuki H."/>
            <person name="Umetsu J."/>
            <person name="Higashi K."/>
            <person name="Shibata D."/>
            <person name="Kamiya Y."/>
            <person name="Sato N."/>
            <person name="Nakamura Y."/>
            <person name="Tabata S."/>
            <person name="Ida S."/>
            <person name="Kurokawa K."/>
            <person name="Ohta H."/>
        </authorList>
    </citation>
    <scope>NUCLEOTIDE SEQUENCE [LARGE SCALE GENOMIC DNA]</scope>
    <source>
        <strain evidence="6 7">NIES-2285</strain>
    </source>
</reference>
<evidence type="ECO:0000313" key="6">
    <source>
        <dbReference type="EMBL" id="GAQ84337.1"/>
    </source>
</evidence>
<dbReference type="AlphaFoldDB" id="A0A1Y1I6J2"/>
<dbReference type="PANTHER" id="PTHR34383:SF1">
    <property type="entry name" value="ADP-POLYPHOSPHATE PHOSPHOTRANSFERASE"/>
    <property type="match status" value="1"/>
</dbReference>
<keyword evidence="7" id="KW-1185">Reference proteome</keyword>
<dbReference type="InterPro" id="IPR022488">
    <property type="entry name" value="PPK2-related"/>
</dbReference>
<dbReference type="EMBL" id="DF237134">
    <property type="protein sequence ID" value="GAQ84337.1"/>
    <property type="molecule type" value="Genomic_DNA"/>
</dbReference>
<evidence type="ECO:0000259" key="5">
    <source>
        <dbReference type="Pfam" id="PF03976"/>
    </source>
</evidence>
<dbReference type="SUPFAM" id="SSF52540">
    <property type="entry name" value="P-loop containing nucleoside triphosphate hydrolases"/>
    <property type="match status" value="1"/>
</dbReference>
<evidence type="ECO:0000256" key="4">
    <source>
        <dbReference type="SAM" id="MobiDB-lite"/>
    </source>
</evidence>
<dbReference type="GO" id="GO:0006183">
    <property type="term" value="P:GTP biosynthetic process"/>
    <property type="evidence" value="ECO:0000318"/>
    <property type="project" value="GO_Central"/>
</dbReference>
<evidence type="ECO:0000256" key="1">
    <source>
        <dbReference type="ARBA" id="ARBA00009924"/>
    </source>
</evidence>
<sequence>MAAQLAHSTARQCGPSLPAASSRCSQGVECNLPAQLGTPHRICASVAILRTSEHRRLSAGGSSGYSGYQQHPLPFSKTSGKRFSCLAKKDDKNGDDLTKKNGKQKEPKEKAVMEDFPVPNWEGIERKAHFSDDASKTLVLEKKTGKREYNYDKELEKLQLELVKLQEWIKNKGLRVVTIFEGRDAAGKGGIINTISSPLNPRIVSVHALGTPSDREKTQWYFQRYVKELPAAGEWVIFDRSWYNRAGVEKVMGFCTDEQYTEFLDSCPLFERMLVRSGIILLKYWVSVSPEEQERRFKERLHRPEKRWKLSPMDLYARSRWGDYSYAKDIMFQATDTKQCPWYVIPGDDKKAARLNTIQHILDQFNYEDLIVPDDLELPPRQEDKYVRPPLQDQTFVPQKF</sequence>
<dbReference type="Pfam" id="PF03976">
    <property type="entry name" value="PPK2"/>
    <property type="match status" value="1"/>
</dbReference>
<dbReference type="Proteomes" id="UP000054558">
    <property type="component" value="Unassembled WGS sequence"/>
</dbReference>
<dbReference type="Gene3D" id="3.40.50.300">
    <property type="entry name" value="P-loop containing nucleotide triphosphate hydrolases"/>
    <property type="match status" value="1"/>
</dbReference>
<dbReference type="InterPro" id="IPR022486">
    <property type="entry name" value="PPK2_PA0141"/>
</dbReference>